<dbReference type="VEuPathDB" id="FungiDB:AMAG_06087"/>
<dbReference type="PANTHER" id="PTHR45646">
    <property type="entry name" value="SERINE/THREONINE-PROTEIN KINASE DOA-RELATED"/>
    <property type="match status" value="1"/>
</dbReference>
<protein>
    <submittedName>
        <fullName evidence="10">CMGC/CLK protein kinase</fullName>
    </submittedName>
</protein>
<keyword evidence="3 6" id="KW-0547">Nucleotide-binding</keyword>
<dbReference type="eggNOG" id="KOG0671">
    <property type="taxonomic scope" value="Eukaryota"/>
</dbReference>
<keyword evidence="4 10" id="KW-0418">Kinase</keyword>
<reference evidence="11" key="2">
    <citation type="submission" date="2009-11" db="EMBL/GenBank/DDBJ databases">
        <title>The Genome Sequence of Allomyces macrogynus strain ATCC 38327.</title>
        <authorList>
            <consortium name="The Broad Institute Genome Sequencing Platform"/>
            <person name="Russ C."/>
            <person name="Cuomo C."/>
            <person name="Shea T."/>
            <person name="Young S.K."/>
            <person name="Zeng Q."/>
            <person name="Koehrsen M."/>
            <person name="Haas B."/>
            <person name="Borodovsky M."/>
            <person name="Guigo R."/>
            <person name="Alvarado L."/>
            <person name="Berlin A."/>
            <person name="Borenstein D."/>
            <person name="Chen Z."/>
            <person name="Engels R."/>
            <person name="Freedman E."/>
            <person name="Gellesch M."/>
            <person name="Goldberg J."/>
            <person name="Griggs A."/>
            <person name="Gujja S."/>
            <person name="Heiman D."/>
            <person name="Hepburn T."/>
            <person name="Howarth C."/>
            <person name="Jen D."/>
            <person name="Larson L."/>
            <person name="Lewis B."/>
            <person name="Mehta T."/>
            <person name="Park D."/>
            <person name="Pearson M."/>
            <person name="Roberts A."/>
            <person name="Saif S."/>
            <person name="Shenoy N."/>
            <person name="Sisk P."/>
            <person name="Stolte C."/>
            <person name="Sykes S."/>
            <person name="Walk T."/>
            <person name="White J."/>
            <person name="Yandava C."/>
            <person name="Burger G."/>
            <person name="Gray M.W."/>
            <person name="Holland P.W.H."/>
            <person name="King N."/>
            <person name="Lang F.B.F."/>
            <person name="Roger A.J."/>
            <person name="Ruiz-Trillo I."/>
            <person name="Lander E."/>
            <person name="Nusbaum C."/>
        </authorList>
    </citation>
    <scope>NUCLEOTIDE SEQUENCE [LARGE SCALE GENOMIC DNA]</scope>
    <source>
        <strain evidence="11">ATCC 38327</strain>
    </source>
</reference>
<dbReference type="EMBL" id="GG745336">
    <property type="protein sequence ID" value="KNE60724.1"/>
    <property type="molecule type" value="Genomic_DNA"/>
</dbReference>
<name>A0A0L0SE65_ALLM3</name>
<dbReference type="InterPro" id="IPR017441">
    <property type="entry name" value="Protein_kinase_ATP_BS"/>
</dbReference>
<accession>A0A0L0SE65</accession>
<dbReference type="PANTHER" id="PTHR45646:SF11">
    <property type="entry name" value="SERINE_THREONINE-PROTEIN KINASE DOA"/>
    <property type="match status" value="1"/>
</dbReference>
<feature type="region of interest" description="Disordered" evidence="8">
    <location>
        <begin position="442"/>
        <end position="473"/>
    </location>
</feature>
<keyword evidence="5 6" id="KW-0067">ATP-binding</keyword>
<dbReference type="Gene3D" id="3.30.200.20">
    <property type="entry name" value="Phosphorylase Kinase, domain 1"/>
    <property type="match status" value="1"/>
</dbReference>
<sequence>MRQLGQGTFGKVAECVDQRTGQRVAVKIVRAIHKYLEASKGEIRVLETLRKADPDNRHQCIQLVTEFDYRNHKCMVFPLLGPSLFDFLKDNQFQPFTLAEVRELAVQLLDSVAFLHSLDIVHTDLKPENILLMSAEARQVTPPLAHHVCVSKRTQPKHFASQKQLRSLEIRVIDFGSATFEKEYHSSVVSTRHYRAPEIILELGWSYPCDSWSVGCILVELLIGEALFQTHENLEHLAMMELILGPFPESTVRRSKRRSAWFTNTVTVNTANVQFAKVAFPNAETKRDAKAFVKSLKTLRDVIMPSPTAMAATNAAARRRRQHGPDLRRPRLYPGAGITYAPHGYGAAAQRGTLLSPPNSAPPPPPPLHDQFLSLVMQLLTYDPKARLCPKNALAHPFLAGMVPPSNRMRRGTSLAAAPAGTAQMSPYPNVAAAVMAAAYHGTPSDHGRGETADAPAPEAKIDGRQIGGRRDE</sequence>
<dbReference type="STRING" id="578462.A0A0L0SE65"/>
<dbReference type="GO" id="GO:0043484">
    <property type="term" value="P:regulation of RNA splicing"/>
    <property type="evidence" value="ECO:0007669"/>
    <property type="project" value="TreeGrafter"/>
</dbReference>
<comment type="similarity">
    <text evidence="7">Belongs to the protein kinase superfamily.</text>
</comment>
<feature type="domain" description="Protein kinase" evidence="9">
    <location>
        <begin position="1"/>
        <end position="399"/>
    </location>
</feature>
<keyword evidence="2" id="KW-0808">Transferase</keyword>
<feature type="binding site" evidence="6">
    <location>
        <position position="27"/>
    </location>
    <ligand>
        <name>ATP</name>
        <dbReference type="ChEBI" id="CHEBI:30616"/>
    </ligand>
</feature>
<evidence type="ECO:0000313" key="11">
    <source>
        <dbReference type="Proteomes" id="UP000054350"/>
    </source>
</evidence>
<dbReference type="GO" id="GO:0005634">
    <property type="term" value="C:nucleus"/>
    <property type="evidence" value="ECO:0007669"/>
    <property type="project" value="TreeGrafter"/>
</dbReference>
<evidence type="ECO:0000256" key="3">
    <source>
        <dbReference type="ARBA" id="ARBA00022741"/>
    </source>
</evidence>
<evidence type="ECO:0000256" key="4">
    <source>
        <dbReference type="ARBA" id="ARBA00022777"/>
    </source>
</evidence>
<organism evidence="10 11">
    <name type="scientific">Allomyces macrogynus (strain ATCC 38327)</name>
    <name type="common">Allomyces javanicus var. macrogynus</name>
    <dbReference type="NCBI Taxonomy" id="578462"/>
    <lineage>
        <taxon>Eukaryota</taxon>
        <taxon>Fungi</taxon>
        <taxon>Fungi incertae sedis</taxon>
        <taxon>Blastocladiomycota</taxon>
        <taxon>Blastocladiomycetes</taxon>
        <taxon>Blastocladiales</taxon>
        <taxon>Blastocladiaceae</taxon>
        <taxon>Allomyces</taxon>
    </lineage>
</organism>
<dbReference type="InterPro" id="IPR051175">
    <property type="entry name" value="CLK_kinases"/>
</dbReference>
<dbReference type="AlphaFoldDB" id="A0A0L0SE65"/>
<dbReference type="CDD" id="cd14134">
    <property type="entry name" value="PKc_CLK"/>
    <property type="match status" value="1"/>
</dbReference>
<dbReference type="Gene3D" id="1.10.510.10">
    <property type="entry name" value="Transferase(Phosphotransferase) domain 1"/>
    <property type="match status" value="1"/>
</dbReference>
<evidence type="ECO:0000256" key="1">
    <source>
        <dbReference type="ARBA" id="ARBA00022527"/>
    </source>
</evidence>
<dbReference type="InterPro" id="IPR008271">
    <property type="entry name" value="Ser/Thr_kinase_AS"/>
</dbReference>
<evidence type="ECO:0000256" key="5">
    <source>
        <dbReference type="ARBA" id="ARBA00022840"/>
    </source>
</evidence>
<dbReference type="Proteomes" id="UP000054350">
    <property type="component" value="Unassembled WGS sequence"/>
</dbReference>
<evidence type="ECO:0000256" key="7">
    <source>
        <dbReference type="RuleBase" id="RU000304"/>
    </source>
</evidence>
<dbReference type="PROSITE" id="PS00108">
    <property type="entry name" value="PROTEIN_KINASE_ST"/>
    <property type="match status" value="1"/>
</dbReference>
<feature type="compositionally biased region" description="Basic and acidic residues" evidence="8">
    <location>
        <begin position="460"/>
        <end position="473"/>
    </location>
</feature>
<evidence type="ECO:0000256" key="6">
    <source>
        <dbReference type="PROSITE-ProRule" id="PRU10141"/>
    </source>
</evidence>
<dbReference type="PROSITE" id="PS00107">
    <property type="entry name" value="PROTEIN_KINASE_ATP"/>
    <property type="match status" value="1"/>
</dbReference>
<dbReference type="SUPFAM" id="SSF56112">
    <property type="entry name" value="Protein kinase-like (PK-like)"/>
    <property type="match status" value="1"/>
</dbReference>
<dbReference type="SMART" id="SM00220">
    <property type="entry name" value="S_TKc"/>
    <property type="match status" value="1"/>
</dbReference>
<reference evidence="10 11" key="1">
    <citation type="submission" date="2009-11" db="EMBL/GenBank/DDBJ databases">
        <title>Annotation of Allomyces macrogynus ATCC 38327.</title>
        <authorList>
            <consortium name="The Broad Institute Genome Sequencing Platform"/>
            <person name="Russ C."/>
            <person name="Cuomo C."/>
            <person name="Burger G."/>
            <person name="Gray M.W."/>
            <person name="Holland P.W.H."/>
            <person name="King N."/>
            <person name="Lang F.B.F."/>
            <person name="Roger A.J."/>
            <person name="Ruiz-Trillo I."/>
            <person name="Young S.K."/>
            <person name="Zeng Q."/>
            <person name="Gargeya S."/>
            <person name="Fitzgerald M."/>
            <person name="Haas B."/>
            <person name="Abouelleil A."/>
            <person name="Alvarado L."/>
            <person name="Arachchi H.M."/>
            <person name="Berlin A."/>
            <person name="Chapman S.B."/>
            <person name="Gearin G."/>
            <person name="Goldberg J."/>
            <person name="Griggs A."/>
            <person name="Gujja S."/>
            <person name="Hansen M."/>
            <person name="Heiman D."/>
            <person name="Howarth C."/>
            <person name="Larimer J."/>
            <person name="Lui A."/>
            <person name="MacDonald P.J.P."/>
            <person name="McCowen C."/>
            <person name="Montmayeur A."/>
            <person name="Murphy C."/>
            <person name="Neiman D."/>
            <person name="Pearson M."/>
            <person name="Priest M."/>
            <person name="Roberts A."/>
            <person name="Saif S."/>
            <person name="Shea T."/>
            <person name="Sisk P."/>
            <person name="Stolte C."/>
            <person name="Sykes S."/>
            <person name="Wortman J."/>
            <person name="Nusbaum C."/>
            <person name="Birren B."/>
        </authorList>
    </citation>
    <scope>NUCLEOTIDE SEQUENCE [LARGE SCALE GENOMIC DNA]</scope>
    <source>
        <strain evidence="10 11">ATCC 38327</strain>
    </source>
</reference>
<dbReference type="GO" id="GO:0005524">
    <property type="term" value="F:ATP binding"/>
    <property type="evidence" value="ECO:0007669"/>
    <property type="project" value="UniProtKB-UniRule"/>
</dbReference>
<dbReference type="Pfam" id="PF00069">
    <property type="entry name" value="Pkinase"/>
    <property type="match status" value="1"/>
</dbReference>
<evidence type="ECO:0000256" key="2">
    <source>
        <dbReference type="ARBA" id="ARBA00022679"/>
    </source>
</evidence>
<keyword evidence="1 7" id="KW-0723">Serine/threonine-protein kinase</keyword>
<dbReference type="InterPro" id="IPR000719">
    <property type="entry name" value="Prot_kinase_dom"/>
</dbReference>
<proteinExistence type="inferred from homology"/>
<dbReference type="GO" id="GO:0004674">
    <property type="term" value="F:protein serine/threonine kinase activity"/>
    <property type="evidence" value="ECO:0007669"/>
    <property type="project" value="UniProtKB-KW"/>
</dbReference>
<evidence type="ECO:0000313" key="10">
    <source>
        <dbReference type="EMBL" id="KNE60724.1"/>
    </source>
</evidence>
<dbReference type="PROSITE" id="PS50011">
    <property type="entry name" value="PROTEIN_KINASE_DOM"/>
    <property type="match status" value="1"/>
</dbReference>
<keyword evidence="11" id="KW-1185">Reference proteome</keyword>
<dbReference type="OrthoDB" id="283111at2759"/>
<evidence type="ECO:0000259" key="9">
    <source>
        <dbReference type="PROSITE" id="PS50011"/>
    </source>
</evidence>
<dbReference type="InterPro" id="IPR011009">
    <property type="entry name" value="Kinase-like_dom_sf"/>
</dbReference>
<gene>
    <name evidence="10" type="ORF">AMAG_06087</name>
</gene>
<evidence type="ECO:0000256" key="8">
    <source>
        <dbReference type="SAM" id="MobiDB-lite"/>
    </source>
</evidence>